<dbReference type="GO" id="GO:0006310">
    <property type="term" value="P:DNA recombination"/>
    <property type="evidence" value="ECO:0007669"/>
    <property type="project" value="UniProtKB-KW"/>
</dbReference>
<reference evidence="4 5" key="1">
    <citation type="submission" date="2019-07" db="EMBL/GenBank/DDBJ databases">
        <title>Genomes of Cafeteria roenbergensis.</title>
        <authorList>
            <person name="Fischer M.G."/>
            <person name="Hackl T."/>
            <person name="Roman M."/>
        </authorList>
    </citation>
    <scope>NUCLEOTIDE SEQUENCE [LARGE SCALE GENOMIC DNA]</scope>
    <source>
        <strain evidence="4 5">Cflag</strain>
    </source>
</reference>
<gene>
    <name evidence="4" type="ORF">FNF31_02637</name>
</gene>
<dbReference type="GO" id="GO:0005524">
    <property type="term" value="F:ATP binding"/>
    <property type="evidence" value="ECO:0007669"/>
    <property type="project" value="UniProtKB-KW"/>
</dbReference>
<comment type="similarity">
    <text evidence="1">Belongs to the helicase family.</text>
</comment>
<dbReference type="CDD" id="cd18809">
    <property type="entry name" value="SF1_C_RecD"/>
    <property type="match status" value="1"/>
</dbReference>
<feature type="compositionally biased region" description="Low complexity" evidence="2">
    <location>
        <begin position="110"/>
        <end position="121"/>
    </location>
</feature>
<accession>A0A5A8DE53</accession>
<dbReference type="InterPro" id="IPR010285">
    <property type="entry name" value="DNA_helicase_pif1-like_DEAD"/>
</dbReference>
<dbReference type="AlphaFoldDB" id="A0A5A8DE53"/>
<feature type="region of interest" description="Disordered" evidence="2">
    <location>
        <begin position="109"/>
        <end position="220"/>
    </location>
</feature>
<dbReference type="SMART" id="SM00382">
    <property type="entry name" value="AAA"/>
    <property type="match status" value="1"/>
</dbReference>
<organism evidence="4 5">
    <name type="scientific">Cafeteria roenbergensis</name>
    <name type="common">Marine flagellate</name>
    <dbReference type="NCBI Taxonomy" id="33653"/>
    <lineage>
        <taxon>Eukaryota</taxon>
        <taxon>Sar</taxon>
        <taxon>Stramenopiles</taxon>
        <taxon>Bigyra</taxon>
        <taxon>Opalozoa</taxon>
        <taxon>Bicosoecida</taxon>
        <taxon>Cafeteriaceae</taxon>
        <taxon>Cafeteria</taxon>
    </lineage>
</organism>
<dbReference type="PANTHER" id="PTHR47642">
    <property type="entry name" value="ATP-DEPENDENT DNA HELICASE"/>
    <property type="match status" value="1"/>
</dbReference>
<comment type="catalytic activity">
    <reaction evidence="1">
        <text>ATP + H2O = ADP + phosphate + H(+)</text>
        <dbReference type="Rhea" id="RHEA:13065"/>
        <dbReference type="ChEBI" id="CHEBI:15377"/>
        <dbReference type="ChEBI" id="CHEBI:15378"/>
        <dbReference type="ChEBI" id="CHEBI:30616"/>
        <dbReference type="ChEBI" id="CHEBI:43474"/>
        <dbReference type="ChEBI" id="CHEBI:456216"/>
        <dbReference type="EC" id="5.6.2.3"/>
    </reaction>
</comment>
<keyword evidence="1" id="KW-0227">DNA damage</keyword>
<dbReference type="GO" id="GO:0016887">
    <property type="term" value="F:ATP hydrolysis activity"/>
    <property type="evidence" value="ECO:0007669"/>
    <property type="project" value="RHEA"/>
</dbReference>
<dbReference type="Pfam" id="PF21530">
    <property type="entry name" value="Pif1_2B_dom"/>
    <property type="match status" value="1"/>
</dbReference>
<sequence length="649" mass="68056">MPPALDIRAGSVRVERFDPRSGVLRSAKDYGAGQLTVEPGSEAISIQTGKATLSMPLSGKVKIHSRFLAEGRTTIVSPELGLRLMLSAAQPHSLARLLDAAVAGKRRKAASALPAPSALPSHPIGHSPPSLPPGRRGGEPEWRKHLASPSKAERAIAAARRARFALSPGSPSDGAGAGLGDRPPASTSSGGTASTRGASADAAPHRASHRSSESFESLPLTSEQRQVLRAIGEGHSVFFTGAAGCGKSVLLRRIIASLPAASTAVTAPTGVAACNVGGTTLHAFSGAGTRPDASASDVAARVRRSPETLARWRRTRVLIVDEVSMLDGAALDMLEEVARRVRSDPRPFGGLQLVLAGDFLQLPPVSKGGAARKPYAFEAACWGKCVSVEVELTRVFRQADRDFVDVLNAIRWGVVTPAARAALDARWGADVAIAGADGGPAIRPTLLFTHRADVDAVNEKELARLRGDEVVLRGDDTAHSPGARRALESACPAPASLRLRVGAQVMLVRNLDVGAGLVNGARGVVLGFSGTLRYPQVRFASGTVTVLGKETFSVQPAAGARAFRKQVPLRLAFAMSVHKSQGTSLDAVSMSLGRVFEAGQAYVALSRARSLAGLSLLDKFKPECVRACPVALKFYTQLRFSSSAHWHVT</sequence>
<feature type="compositionally biased region" description="Low complexity" evidence="2">
    <location>
        <begin position="155"/>
        <end position="202"/>
    </location>
</feature>
<comment type="cofactor">
    <cofactor evidence="1">
        <name>Mg(2+)</name>
        <dbReference type="ChEBI" id="CHEBI:18420"/>
    </cofactor>
</comment>
<proteinExistence type="inferred from homology"/>
<evidence type="ECO:0000256" key="1">
    <source>
        <dbReference type="RuleBase" id="RU363044"/>
    </source>
</evidence>
<dbReference type="GO" id="GO:0000723">
    <property type="term" value="P:telomere maintenance"/>
    <property type="evidence" value="ECO:0007669"/>
    <property type="project" value="InterPro"/>
</dbReference>
<evidence type="ECO:0000256" key="2">
    <source>
        <dbReference type="SAM" id="MobiDB-lite"/>
    </source>
</evidence>
<evidence type="ECO:0000313" key="5">
    <source>
        <dbReference type="Proteomes" id="UP000325113"/>
    </source>
</evidence>
<feature type="domain" description="AAA+ ATPase" evidence="3">
    <location>
        <begin position="233"/>
        <end position="475"/>
    </location>
</feature>
<comment type="caution">
    <text evidence="4">The sequence shown here is derived from an EMBL/GenBank/DDBJ whole genome shotgun (WGS) entry which is preliminary data.</text>
</comment>
<dbReference type="Gene3D" id="3.40.50.300">
    <property type="entry name" value="P-loop containing nucleotide triphosphate hydrolases"/>
    <property type="match status" value="2"/>
</dbReference>
<dbReference type="InterPro" id="IPR027417">
    <property type="entry name" value="P-loop_NTPase"/>
</dbReference>
<dbReference type="CDD" id="cd18037">
    <property type="entry name" value="DEXSc_Pif1_like"/>
    <property type="match status" value="1"/>
</dbReference>
<dbReference type="PANTHER" id="PTHR47642:SF7">
    <property type="entry name" value="ATP-DEPENDENT DNA HELICASE PIF1"/>
    <property type="match status" value="1"/>
</dbReference>
<dbReference type="SUPFAM" id="SSF52540">
    <property type="entry name" value="P-loop containing nucleoside triphosphate hydrolases"/>
    <property type="match status" value="2"/>
</dbReference>
<dbReference type="EMBL" id="VLTM01000020">
    <property type="protein sequence ID" value="KAA0163783.1"/>
    <property type="molecule type" value="Genomic_DNA"/>
</dbReference>
<dbReference type="Proteomes" id="UP000325113">
    <property type="component" value="Unassembled WGS sequence"/>
</dbReference>
<dbReference type="InterPro" id="IPR003593">
    <property type="entry name" value="AAA+_ATPase"/>
</dbReference>
<keyword evidence="1" id="KW-0378">Hydrolase</keyword>
<keyword evidence="1" id="KW-0234">DNA repair</keyword>
<dbReference type="Pfam" id="PF05970">
    <property type="entry name" value="PIF1"/>
    <property type="match status" value="1"/>
</dbReference>
<dbReference type="InterPro" id="IPR051055">
    <property type="entry name" value="PIF1_helicase"/>
</dbReference>
<dbReference type="EC" id="5.6.2.3" evidence="1"/>
<keyword evidence="1" id="KW-0233">DNA recombination</keyword>
<keyword evidence="1" id="KW-0347">Helicase</keyword>
<protein>
    <recommendedName>
        <fullName evidence="1">ATP-dependent DNA helicase</fullName>
        <ecNumber evidence="1">5.6.2.3</ecNumber>
    </recommendedName>
</protein>
<evidence type="ECO:0000259" key="3">
    <source>
        <dbReference type="SMART" id="SM00382"/>
    </source>
</evidence>
<keyword evidence="1" id="KW-0547">Nucleotide-binding</keyword>
<dbReference type="GO" id="GO:0043139">
    <property type="term" value="F:5'-3' DNA helicase activity"/>
    <property type="evidence" value="ECO:0007669"/>
    <property type="project" value="UniProtKB-EC"/>
</dbReference>
<evidence type="ECO:0000313" key="4">
    <source>
        <dbReference type="EMBL" id="KAA0163783.1"/>
    </source>
</evidence>
<name>A0A5A8DE53_CAFRO</name>
<keyword evidence="1" id="KW-0067">ATP-binding</keyword>
<dbReference type="InterPro" id="IPR049163">
    <property type="entry name" value="Pif1-like_2B_dom"/>
</dbReference>
<dbReference type="GO" id="GO:0006281">
    <property type="term" value="P:DNA repair"/>
    <property type="evidence" value="ECO:0007669"/>
    <property type="project" value="UniProtKB-KW"/>
</dbReference>